<feature type="domain" description="SpaA-like prealbumin fold" evidence="5">
    <location>
        <begin position="416"/>
        <end position="503"/>
    </location>
</feature>
<evidence type="ECO:0000256" key="4">
    <source>
        <dbReference type="SAM" id="Phobius"/>
    </source>
</evidence>
<feature type="domain" description="SpaA-like prealbumin fold" evidence="5">
    <location>
        <begin position="60"/>
        <end position="161"/>
    </location>
</feature>
<keyword evidence="7" id="KW-1185">Reference proteome</keyword>
<feature type="domain" description="SpaA-like prealbumin fold" evidence="5">
    <location>
        <begin position="350"/>
        <end position="395"/>
    </location>
</feature>
<evidence type="ECO:0000313" key="6">
    <source>
        <dbReference type="EMBL" id="MBC5787516.1"/>
    </source>
</evidence>
<accession>A0ABR7IQT3</accession>
<dbReference type="PANTHER" id="PTHR36108">
    <property type="entry name" value="COLOSSIN-B-RELATED"/>
    <property type="match status" value="1"/>
</dbReference>
<protein>
    <recommendedName>
        <fullName evidence="5">SpaA-like prealbumin fold domain-containing protein</fullName>
    </recommendedName>
</protein>
<dbReference type="EMBL" id="JACOQK010000001">
    <property type="protein sequence ID" value="MBC5787516.1"/>
    <property type="molecule type" value="Genomic_DNA"/>
</dbReference>
<keyword evidence="4" id="KW-0472">Membrane</keyword>
<comment type="similarity">
    <text evidence="1">Belongs to the serine-aspartate repeat-containing protein (SDr) family.</text>
</comment>
<feature type="domain" description="SpaA-like prealbumin fold" evidence="5">
    <location>
        <begin position="509"/>
        <end position="601"/>
    </location>
</feature>
<name>A0ABR7IQT3_9CLOT</name>
<evidence type="ECO:0000259" key="5">
    <source>
        <dbReference type="Pfam" id="PF17802"/>
    </source>
</evidence>
<feature type="domain" description="SpaA-like prealbumin fold" evidence="5">
    <location>
        <begin position="617"/>
        <end position="703"/>
    </location>
</feature>
<feature type="domain" description="SpaA-like prealbumin fold" evidence="5">
    <location>
        <begin position="199"/>
        <end position="282"/>
    </location>
</feature>
<sequence length="763" mass="85427">MLTTDEYGYAVSTVLPYGVYTVHQIAGLEGHEFVPDFDAFVNENGKVYSFILSNPVYKSQIEIVKKDAETGKIIPLSGTGFKIKDMSTGGYITQHVNYPTPTDIDTFYTDNTGKLMLPEPLTYGQYQLYEVQAPEGYLLNSELVDFSVDGTQDIITIEMKDVAAKGKITIEKTGELLTGSSSAESEYGDIYQPIYETGYLSGAVFDIIAKTDIVTPDGTVRAKAGDIVDTVTTTDSGVATSKELYLGEYIVKEKQAPEGMVLDAAEYPVTLTYGGQTVSVVTTSLNLENERQKVEVKLIKSLEQDDTFDIGMNDEYKQVKFGLFAREDILAVDGSIAFPKDCLIEIAGIHQDGSLSFQTDLPFGKYYVKERSTDHHYILNDTEYEFTFSYQDQEIPTVEIILNEGNPMENNLIRGNLEGWKVDEDGFGLQGATIGLFSSQTPEEPILTGVSNEIGYFAFTNIPYGEYLIKEIESPEGFILSDQIYPVSIGTDQQTIEITIENQLIRRAVEVTKVDEEYPDHKLEGAEFEVVVDIDRNGEYNPEIDTQIAGTLQKIETGVYRLSELSYGRYFLHETKALEGFLQDEGYYPFTIITDGETVIVENQAGSGCFINHPIKGEIEITKTDINTGKPLPNTGVEILDEDGNVVVQGRTDENGVFRFPLRYGKYYYREFDAPDGYLIDENKYPFEIKENGEVVKCQMTNQLKTGTVEFENPDNVPNDNNQIHHTPSTGDYSYLMIYLFIMLFIGAAIFISFGYRKKKRGK</sequence>
<keyword evidence="4" id="KW-1133">Transmembrane helix</keyword>
<evidence type="ECO:0000313" key="7">
    <source>
        <dbReference type="Proteomes" id="UP000649151"/>
    </source>
</evidence>
<proteinExistence type="inferred from homology"/>
<comment type="caution">
    <text evidence="6">The sequence shown here is derived from an EMBL/GenBank/DDBJ whole genome shotgun (WGS) entry which is preliminary data.</text>
</comment>
<dbReference type="RefSeq" id="WP_186996441.1">
    <property type="nucleotide sequence ID" value="NZ_JACOQK010000001.1"/>
</dbReference>
<dbReference type="InterPro" id="IPR041033">
    <property type="entry name" value="SpaA_PFL_dom_1"/>
</dbReference>
<evidence type="ECO:0000256" key="2">
    <source>
        <dbReference type="ARBA" id="ARBA00022525"/>
    </source>
</evidence>
<organism evidence="6 7">
    <name type="scientific">Clostridium facile</name>
    <dbReference type="NCBI Taxonomy" id="2763035"/>
    <lineage>
        <taxon>Bacteria</taxon>
        <taxon>Bacillati</taxon>
        <taxon>Bacillota</taxon>
        <taxon>Clostridia</taxon>
        <taxon>Eubacteriales</taxon>
        <taxon>Clostridiaceae</taxon>
        <taxon>Clostridium</taxon>
    </lineage>
</organism>
<dbReference type="InterPro" id="IPR013783">
    <property type="entry name" value="Ig-like_fold"/>
</dbReference>
<dbReference type="PANTHER" id="PTHR36108:SF13">
    <property type="entry name" value="COLOSSIN-B-RELATED"/>
    <property type="match status" value="1"/>
</dbReference>
<evidence type="ECO:0000256" key="3">
    <source>
        <dbReference type="ARBA" id="ARBA00022729"/>
    </source>
</evidence>
<evidence type="ECO:0000256" key="1">
    <source>
        <dbReference type="ARBA" id="ARBA00007257"/>
    </source>
</evidence>
<keyword evidence="2" id="KW-0964">Secreted</keyword>
<dbReference type="Pfam" id="PF17802">
    <property type="entry name" value="SpaA"/>
    <property type="match status" value="6"/>
</dbReference>
<dbReference type="SUPFAM" id="SSF49478">
    <property type="entry name" value="Cna protein B-type domain"/>
    <property type="match status" value="2"/>
</dbReference>
<dbReference type="Proteomes" id="UP000649151">
    <property type="component" value="Unassembled WGS sequence"/>
</dbReference>
<gene>
    <name evidence="6" type="ORF">H8Z77_05695</name>
</gene>
<feature type="transmembrane region" description="Helical" evidence="4">
    <location>
        <begin position="733"/>
        <end position="756"/>
    </location>
</feature>
<keyword evidence="4" id="KW-0812">Transmembrane</keyword>
<dbReference type="Gene3D" id="2.60.40.10">
    <property type="entry name" value="Immunoglobulins"/>
    <property type="match status" value="6"/>
</dbReference>
<reference evidence="6 7" key="1">
    <citation type="submission" date="2020-08" db="EMBL/GenBank/DDBJ databases">
        <title>Genome public.</title>
        <authorList>
            <person name="Liu C."/>
            <person name="Sun Q."/>
        </authorList>
    </citation>
    <scope>NUCLEOTIDE SEQUENCE [LARGE SCALE GENOMIC DNA]</scope>
    <source>
        <strain evidence="6 7">NSJ-27</strain>
    </source>
</reference>
<keyword evidence="3" id="KW-0732">Signal</keyword>